<sequence>MPSANGSRQSSPRQRSQTPTLLSRLSAAPNPGDTDTFQEETVQACEAIVSAFRKGRTAKSEATLEIVQALDLDSYSETDDEDEYLKRKTALTAFLDELDDIHFEQTRDAGNARFEAEQTPQAPEDEDEQPEDGNEDFPSTFFRSKRARPVYDDGDDSAEPLPRKRKAVDESLFPFLSDTGSTLCPELQQTLILKENYTRDLSHCRQSIMSRPNAPGLPANVWTSILSNDYVDLNKVYSTIYSTTGDTKQSHQFGEFEILTDNVKPSRTISQHGHWVIAYTKYIAGVLFAYPHRAAELRAYGEHITNAFSAVDESSHPKVINYDKAIRSDVGRLNNVLLTDFSRLNHIYTMYINGSGAGSSPSSSRSEGGRGKASNAATAATSRAFSNEPETANTATSVRTAPSELMLNSSAPPRMKTPTGSFERPRRFRGFLWHQRESAVTPSASASEHLRPIPGPPSAALNDSAAWTTINSHPELFSITTPIDVDRFEHLLSSHPNRPLVDSVVHGLRHGFWPFAHDIPDAPDIWDEPSYTVDDDARKFIADYAQKEQDAGRYSEPFTFDLLPGMYSMPIHAVPKPNSDKLRLINNHSAGPFALNSFINKSDVGMRPDNVQDLGRNLLHLRQKFGDIPVWLFKSDVSGAYRLIPMHPLWQLKQVITIDNVRRIDHCMCFGSRGSPDIWESFMSLVLWIAIHVKLIALLLAYMDDAFSFDTNMTLVYYPRYKICLPEKQVRLLLLWDELGIPHDPAKQLFGRSLTIIGYHVDAFSMTISLPNESSIALVSAIRTFIDGANTHRRQPLKAWQRLIGWINWGLNVQPLLRPALQSLYAKIQGKSHPHAGIALNRSVRRDLEWIAAIFQRHTGVHVLRSRIWSPTDADLTIFCDASLSGMGFWSPQTKSAFCCDCPDIPDDVPAECIFWYEALTVLSALSWASSLRPTPKRLAIFSDNMNTVQIFDSFRASTGYNTILLSACDILINSDFDLRVWHIPGATNTIADADAPDGLLNAEVTHPTMGVLQEEDTTQG</sequence>
<dbReference type="Proteomes" id="UP000308730">
    <property type="component" value="Unassembled WGS sequence"/>
</dbReference>
<comment type="caution">
    <text evidence="2">The sequence shown here is derived from an EMBL/GenBank/DDBJ whole genome shotgun (WGS) entry which is preliminary data.</text>
</comment>
<feature type="compositionally biased region" description="Low complexity" evidence="1">
    <location>
        <begin position="358"/>
        <end position="387"/>
    </location>
</feature>
<feature type="compositionally biased region" description="Polar residues" evidence="1">
    <location>
        <begin position="388"/>
        <end position="411"/>
    </location>
</feature>
<dbReference type="PANTHER" id="PTHR33050">
    <property type="entry name" value="REVERSE TRANSCRIPTASE DOMAIN-CONTAINING PROTEIN"/>
    <property type="match status" value="1"/>
</dbReference>
<evidence type="ECO:0000256" key="1">
    <source>
        <dbReference type="SAM" id="MobiDB-lite"/>
    </source>
</evidence>
<dbReference type="EMBL" id="SGPM01000809">
    <property type="protein sequence ID" value="THH15574.1"/>
    <property type="molecule type" value="Genomic_DNA"/>
</dbReference>
<name>A0A4S4LT10_9APHY</name>
<protein>
    <recommendedName>
        <fullName evidence="4">Reverse transcriptase domain-containing protein</fullName>
    </recommendedName>
</protein>
<dbReference type="InterPro" id="IPR052055">
    <property type="entry name" value="Hepadnavirus_pol/RT"/>
</dbReference>
<dbReference type="SUPFAM" id="SSF56672">
    <property type="entry name" value="DNA/RNA polymerases"/>
    <property type="match status" value="1"/>
</dbReference>
<dbReference type="PANTHER" id="PTHR33050:SF7">
    <property type="entry name" value="RIBONUCLEASE H"/>
    <property type="match status" value="1"/>
</dbReference>
<dbReference type="AlphaFoldDB" id="A0A4S4LT10"/>
<dbReference type="InterPro" id="IPR043502">
    <property type="entry name" value="DNA/RNA_pol_sf"/>
</dbReference>
<keyword evidence="3" id="KW-1185">Reference proteome</keyword>
<evidence type="ECO:0008006" key="4">
    <source>
        <dbReference type="Google" id="ProtNLM"/>
    </source>
</evidence>
<feature type="non-terminal residue" evidence="2">
    <location>
        <position position="1021"/>
    </location>
</feature>
<feature type="compositionally biased region" description="Low complexity" evidence="1">
    <location>
        <begin position="7"/>
        <end position="20"/>
    </location>
</feature>
<feature type="region of interest" description="Disordered" evidence="1">
    <location>
        <begin position="356"/>
        <end position="421"/>
    </location>
</feature>
<gene>
    <name evidence="2" type="ORF">EUX98_g9442</name>
</gene>
<organism evidence="2 3">
    <name type="scientific">Antrodiella citrinella</name>
    <dbReference type="NCBI Taxonomy" id="2447956"/>
    <lineage>
        <taxon>Eukaryota</taxon>
        <taxon>Fungi</taxon>
        <taxon>Dikarya</taxon>
        <taxon>Basidiomycota</taxon>
        <taxon>Agaricomycotina</taxon>
        <taxon>Agaricomycetes</taxon>
        <taxon>Polyporales</taxon>
        <taxon>Steccherinaceae</taxon>
        <taxon>Antrodiella</taxon>
    </lineage>
</organism>
<feature type="region of interest" description="Disordered" evidence="1">
    <location>
        <begin position="1"/>
        <end position="37"/>
    </location>
</feature>
<evidence type="ECO:0000313" key="2">
    <source>
        <dbReference type="EMBL" id="THH15574.1"/>
    </source>
</evidence>
<reference evidence="2 3" key="1">
    <citation type="submission" date="2019-02" db="EMBL/GenBank/DDBJ databases">
        <title>Genome sequencing of the rare red list fungi Antrodiella citrinella (Flaviporus citrinellus).</title>
        <authorList>
            <person name="Buettner E."/>
            <person name="Kellner H."/>
        </authorList>
    </citation>
    <scope>NUCLEOTIDE SEQUENCE [LARGE SCALE GENOMIC DNA]</scope>
    <source>
        <strain evidence="2 3">DSM 108506</strain>
    </source>
</reference>
<accession>A0A4S4LT10</accession>
<feature type="compositionally biased region" description="Acidic residues" evidence="1">
    <location>
        <begin position="123"/>
        <end position="135"/>
    </location>
</feature>
<evidence type="ECO:0000313" key="3">
    <source>
        <dbReference type="Proteomes" id="UP000308730"/>
    </source>
</evidence>
<feature type="region of interest" description="Disordered" evidence="1">
    <location>
        <begin position="114"/>
        <end position="163"/>
    </location>
</feature>
<proteinExistence type="predicted"/>
<dbReference type="OrthoDB" id="3248529at2759"/>